<dbReference type="GO" id="GO:0004650">
    <property type="term" value="F:polygalacturonase activity"/>
    <property type="evidence" value="ECO:0007669"/>
    <property type="project" value="InterPro"/>
</dbReference>
<dbReference type="InterPro" id="IPR011050">
    <property type="entry name" value="Pectin_lyase_fold/virulence"/>
</dbReference>
<feature type="compositionally biased region" description="Polar residues" evidence="4">
    <location>
        <begin position="91"/>
        <end position="105"/>
    </location>
</feature>
<organism evidence="7 8">
    <name type="scientific">Aspergillus calidoustus</name>
    <dbReference type="NCBI Taxonomy" id="454130"/>
    <lineage>
        <taxon>Eukaryota</taxon>
        <taxon>Fungi</taxon>
        <taxon>Dikarya</taxon>
        <taxon>Ascomycota</taxon>
        <taxon>Pezizomycotina</taxon>
        <taxon>Eurotiomycetes</taxon>
        <taxon>Eurotiomycetidae</taxon>
        <taxon>Eurotiales</taxon>
        <taxon>Aspergillaceae</taxon>
        <taxon>Aspergillus</taxon>
        <taxon>Aspergillus subgen. Nidulantes</taxon>
    </lineage>
</organism>
<dbReference type="STRING" id="454130.A0A0U5G5I2"/>
<accession>A0A0U5G5I2</accession>
<evidence type="ECO:0000256" key="4">
    <source>
        <dbReference type="SAM" id="MobiDB-lite"/>
    </source>
</evidence>
<keyword evidence="8" id="KW-1185">Reference proteome</keyword>
<feature type="domain" description="Rhamnogalacturonase A/B/Epimerase-like pectate lyase" evidence="6">
    <location>
        <begin position="523"/>
        <end position="584"/>
    </location>
</feature>
<feature type="chain" id="PRO_5006857548" description="Rhamnogalacturonase A/B/Epimerase-like pectate lyase domain-containing protein" evidence="5">
    <location>
        <begin position="28"/>
        <end position="926"/>
    </location>
</feature>
<evidence type="ECO:0000259" key="6">
    <source>
        <dbReference type="Pfam" id="PF12708"/>
    </source>
</evidence>
<evidence type="ECO:0000256" key="2">
    <source>
        <dbReference type="ARBA" id="ARBA00022525"/>
    </source>
</evidence>
<evidence type="ECO:0000256" key="3">
    <source>
        <dbReference type="ARBA" id="ARBA00022729"/>
    </source>
</evidence>
<evidence type="ECO:0000313" key="8">
    <source>
        <dbReference type="Proteomes" id="UP000054771"/>
    </source>
</evidence>
<dbReference type="Proteomes" id="UP000054771">
    <property type="component" value="Unassembled WGS sequence"/>
</dbReference>
<feature type="signal peptide" evidence="5">
    <location>
        <begin position="1"/>
        <end position="27"/>
    </location>
</feature>
<evidence type="ECO:0000313" key="7">
    <source>
        <dbReference type="EMBL" id="CEL07137.1"/>
    </source>
</evidence>
<dbReference type="EMBL" id="CDMC01000009">
    <property type="protein sequence ID" value="CEL07137.1"/>
    <property type="molecule type" value="Genomic_DNA"/>
</dbReference>
<dbReference type="CDD" id="cd23668">
    <property type="entry name" value="GH55_beta13glucanase-like"/>
    <property type="match status" value="1"/>
</dbReference>
<evidence type="ECO:0000256" key="5">
    <source>
        <dbReference type="SAM" id="SignalP"/>
    </source>
</evidence>
<reference evidence="8" key="1">
    <citation type="journal article" date="2016" name="Genome Announc.">
        <title>Draft genome sequences of fungus Aspergillus calidoustus.</title>
        <authorList>
            <person name="Horn F."/>
            <person name="Linde J."/>
            <person name="Mattern D.J."/>
            <person name="Walther G."/>
            <person name="Guthke R."/>
            <person name="Scherlach K."/>
            <person name="Martin K."/>
            <person name="Brakhage A.A."/>
            <person name="Petzke L."/>
            <person name="Valiante V."/>
        </authorList>
    </citation>
    <scope>NUCLEOTIDE SEQUENCE [LARGE SCALE GENOMIC DNA]</scope>
    <source>
        <strain evidence="8">SF006504</strain>
    </source>
</reference>
<feature type="region of interest" description="Disordered" evidence="4">
    <location>
        <begin position="82"/>
        <end position="105"/>
    </location>
</feature>
<dbReference type="PANTHER" id="PTHR33928">
    <property type="entry name" value="POLYGALACTURONASE QRT3"/>
    <property type="match status" value="1"/>
</dbReference>
<protein>
    <recommendedName>
        <fullName evidence="6">Rhamnogalacturonase A/B/Epimerase-like pectate lyase domain-containing protein</fullName>
    </recommendedName>
</protein>
<dbReference type="InterPro" id="IPR024535">
    <property type="entry name" value="RHGA/B-epi-like_pectate_lyase"/>
</dbReference>
<dbReference type="OMA" id="AKCNGST"/>
<dbReference type="FunFam" id="2.160.20.10:FF:000043">
    <property type="entry name" value="Exo-beta-1,3-glucanase, putative"/>
    <property type="match status" value="1"/>
</dbReference>
<dbReference type="AlphaFoldDB" id="A0A0U5G5I2"/>
<gene>
    <name evidence="7" type="ORF">ASPCAL10300</name>
</gene>
<dbReference type="Pfam" id="PF12708">
    <property type="entry name" value="Pect-lyase_RHGA_epim"/>
    <property type="match status" value="2"/>
</dbReference>
<evidence type="ECO:0000256" key="1">
    <source>
        <dbReference type="ARBA" id="ARBA00004613"/>
    </source>
</evidence>
<feature type="domain" description="Rhamnogalacturonase A/B/Epimerase-like pectate lyase" evidence="6">
    <location>
        <begin position="168"/>
        <end position="396"/>
    </location>
</feature>
<dbReference type="SUPFAM" id="SSF51126">
    <property type="entry name" value="Pectin lyase-like"/>
    <property type="match status" value="2"/>
</dbReference>
<sequence>MGHAPIHIIFWACIALQVLSLVPRVETLVAQSPAETVPSLQFRDELGSNQPLLVNTTDSGIEDARGVVRAAIAQMTKLNKARLENHARGPSSETTLARRNGDDSSSSLLEITPAISHAAALVAEADMAASLSDGSFKLSRRAAGSFWMEDIRRQGTVPWGSDATYKVFRNVVTDYHADPTGASDSTAAIQAAINDGQRCGEKCNGSTRKNAIVYFPPGTYLVSSTIKVLFATQLIGDANNWPTIRAASSFVGLGVLSTNEYIGGTGPDGGDAEYYVTTARFYSQIRNLRIDITSTDPNAYVCAIHYQVAQATSLQDVELIATTGTTQQGIFSENGSGGMMSDVTFRGGNFGFYGGNQQFSAHRMTFIGCSTAIQIIWDWGWVWKSLHIQGGNVGIRLVNPDGNGNIGSVSIIDSQITDVTTAIIVTPSSSTPGSGTTGLVLDNTRIGGSIVDTGGRTYLSAGYYANWALGPTYAGGARTWSSGSSLPYPREQSLLGARVDGLDNAPYFERKKNQYADRPVGDFVQLKSLGARGDGVTDDTAAIQQAFDEYGNGSKVIFVDAGTYILTDTVTIPKDAKIHGEAWSQFAAFGSSFSDANNPRVMLRVGNRGDVGTVELQDLILTTKGGTAGAVLMEWNVRAASPGAAALWDVHARIGGATGTSLTPSECPARRDAINPSSCQAASLILHLTPEASGYFENMWLWAADHMIDDPDLNDAYNNMEQLSVYVARGVLIESTTATWLYGTASEHSVFYQYNFHGARNIFTTMIQTEPPYYQPTPRPPAPFDRQVGIYASDPSYRCTGGDFDGCDEAWAVIITGCQNIHISSAGTYSWFSTYTQSCIDSHNCQKVLWLLNNNHDNVRLEHIIAIGAEYVLVSDGRGVRSTDNLGITAHPAWAQISIFDVPSHGPAVILEREDIPGASLEATET</sequence>
<dbReference type="PANTHER" id="PTHR33928:SF2">
    <property type="entry name" value="PECTATE LYASE SUPERFAMILY PROTEIN DOMAIN-CONTAINING PROTEIN-RELATED"/>
    <property type="match status" value="1"/>
</dbReference>
<dbReference type="Gene3D" id="2.160.20.10">
    <property type="entry name" value="Single-stranded right-handed beta-helix, Pectin lyase-like"/>
    <property type="match status" value="2"/>
</dbReference>
<name>A0A0U5G5I2_ASPCI</name>
<dbReference type="InterPro" id="IPR012334">
    <property type="entry name" value="Pectin_lyas_fold"/>
</dbReference>
<keyword evidence="2" id="KW-0964">Secreted</keyword>
<comment type="subcellular location">
    <subcellularLocation>
        <location evidence="1">Secreted</location>
    </subcellularLocation>
</comment>
<dbReference type="InterPro" id="IPR039279">
    <property type="entry name" value="QRT3-like"/>
</dbReference>
<proteinExistence type="predicted"/>
<dbReference type="OrthoDB" id="1046782at2759"/>
<dbReference type="GO" id="GO:0005576">
    <property type="term" value="C:extracellular region"/>
    <property type="evidence" value="ECO:0007669"/>
    <property type="project" value="UniProtKB-SubCell"/>
</dbReference>
<keyword evidence="3 5" id="KW-0732">Signal</keyword>